<proteinExistence type="predicted"/>
<feature type="region of interest" description="Disordered" evidence="1">
    <location>
        <begin position="23"/>
        <end position="51"/>
    </location>
</feature>
<reference evidence="2" key="1">
    <citation type="journal article" date="2020" name="Fungal Divers.">
        <title>Resolving the Mortierellaceae phylogeny through synthesis of multi-gene phylogenetics and phylogenomics.</title>
        <authorList>
            <person name="Vandepol N."/>
            <person name="Liber J."/>
            <person name="Desiro A."/>
            <person name="Na H."/>
            <person name="Kennedy M."/>
            <person name="Barry K."/>
            <person name="Grigoriev I.V."/>
            <person name="Miller A.N."/>
            <person name="O'Donnell K."/>
            <person name="Stajich J.E."/>
            <person name="Bonito G."/>
        </authorList>
    </citation>
    <scope>NUCLEOTIDE SEQUENCE</scope>
    <source>
        <strain evidence="2">NVP60</strain>
    </source>
</reference>
<feature type="region of interest" description="Disordered" evidence="1">
    <location>
        <begin position="153"/>
        <end position="184"/>
    </location>
</feature>
<feature type="compositionally biased region" description="Low complexity" evidence="1">
    <location>
        <begin position="25"/>
        <end position="51"/>
    </location>
</feature>
<dbReference type="OrthoDB" id="2449409at2759"/>
<protein>
    <submittedName>
        <fullName evidence="2">Uncharacterized protein</fullName>
    </submittedName>
</protein>
<dbReference type="AlphaFoldDB" id="A0A9P6QVA1"/>
<sequence>MPSPPLETSPALIRKFLSTEALKGSSSSNSSTSPSIPSSSPPASGSSSSSSYAGLFVTAPAVAAVSSVQFLAKSRVVVAEAASFIGQQPMSSSASALSVSTTSPSTVDENEFLAASLLSYETTTTLLEQDGGDDNCNASNLLTRWQQRSPSPLGQYSIAAGSSTDVTDNDNRSVTPTPSINGRANSLRTKASIDALSAMDRPGTPSSCSSPAQELFSRIMDQNNDHINNNRRHSMGSLVDIMASKAR</sequence>
<evidence type="ECO:0000256" key="1">
    <source>
        <dbReference type="SAM" id="MobiDB-lite"/>
    </source>
</evidence>
<evidence type="ECO:0000313" key="3">
    <source>
        <dbReference type="Proteomes" id="UP000823405"/>
    </source>
</evidence>
<evidence type="ECO:0000313" key="2">
    <source>
        <dbReference type="EMBL" id="KAG0295399.1"/>
    </source>
</evidence>
<dbReference type="EMBL" id="JAAAIN010002238">
    <property type="protein sequence ID" value="KAG0295399.1"/>
    <property type="molecule type" value="Genomic_DNA"/>
</dbReference>
<feature type="non-terminal residue" evidence="2">
    <location>
        <position position="247"/>
    </location>
</feature>
<name>A0A9P6QVA1_9FUNG</name>
<accession>A0A9P6QVA1</accession>
<organism evidence="2 3">
    <name type="scientific">Linnemannia gamsii</name>
    <dbReference type="NCBI Taxonomy" id="64522"/>
    <lineage>
        <taxon>Eukaryota</taxon>
        <taxon>Fungi</taxon>
        <taxon>Fungi incertae sedis</taxon>
        <taxon>Mucoromycota</taxon>
        <taxon>Mortierellomycotina</taxon>
        <taxon>Mortierellomycetes</taxon>
        <taxon>Mortierellales</taxon>
        <taxon>Mortierellaceae</taxon>
        <taxon>Linnemannia</taxon>
    </lineage>
</organism>
<dbReference type="Proteomes" id="UP000823405">
    <property type="component" value="Unassembled WGS sequence"/>
</dbReference>
<gene>
    <name evidence="2" type="ORF">BGZ97_004823</name>
</gene>
<comment type="caution">
    <text evidence="2">The sequence shown here is derived from an EMBL/GenBank/DDBJ whole genome shotgun (WGS) entry which is preliminary data.</text>
</comment>
<keyword evidence="3" id="KW-1185">Reference proteome</keyword>